<keyword evidence="3" id="KW-0378">Hydrolase</keyword>
<name>A0A518V8Z7_BRELA</name>
<evidence type="ECO:0000313" key="8">
    <source>
        <dbReference type="Proteomes" id="UP000319432"/>
    </source>
</evidence>
<organism evidence="7 8">
    <name type="scientific">Brevibacillus laterosporus</name>
    <name type="common">Bacillus laterosporus</name>
    <dbReference type="NCBI Taxonomy" id="1465"/>
    <lineage>
        <taxon>Bacteria</taxon>
        <taxon>Bacillati</taxon>
        <taxon>Bacillota</taxon>
        <taxon>Bacilli</taxon>
        <taxon>Bacillales</taxon>
        <taxon>Paenibacillaceae</taxon>
        <taxon>Brevibacillus</taxon>
    </lineage>
</organism>
<keyword evidence="5" id="KW-0732">Signal</keyword>
<dbReference type="PANTHER" id="PTHR47053:SF1">
    <property type="entry name" value="MUREIN DD-ENDOPEPTIDASE MEPH-RELATED"/>
    <property type="match status" value="1"/>
</dbReference>
<dbReference type="GO" id="GO:0008234">
    <property type="term" value="F:cysteine-type peptidase activity"/>
    <property type="evidence" value="ECO:0007669"/>
    <property type="project" value="UniProtKB-KW"/>
</dbReference>
<accession>A0A518V8Z7</accession>
<feature type="signal peptide" evidence="5">
    <location>
        <begin position="1"/>
        <end position="34"/>
    </location>
</feature>
<evidence type="ECO:0000256" key="5">
    <source>
        <dbReference type="SAM" id="SignalP"/>
    </source>
</evidence>
<dbReference type="OrthoDB" id="9813368at2"/>
<dbReference type="InterPro" id="IPR051202">
    <property type="entry name" value="Peptidase_C40"/>
</dbReference>
<protein>
    <submittedName>
        <fullName evidence="7">NlpC/P60 family protein</fullName>
    </submittedName>
</protein>
<dbReference type="AlphaFoldDB" id="A0A518V8Z7"/>
<comment type="similarity">
    <text evidence="1">Belongs to the peptidase C40 family.</text>
</comment>
<feature type="domain" description="NlpC/P60" evidence="6">
    <location>
        <begin position="47"/>
        <end position="183"/>
    </location>
</feature>
<sequence>MISKIKNNSILIKSFLFICSISLLFTCSSAFANAVNDGIANTKPKWEETADHIISLGKTYMGTPYVYGAERFQDKTFDCSSYVQYLYGKFGIPLGWNSREQAKQGTWVPFDQIHKGDLLFFADEDFPNETGLNKVRHVGIYMGNGKILHTYEEGIGVIISDLRNDKLEGNYWYNYFLFAKRVLPEKN</sequence>
<reference evidence="7 8" key="1">
    <citation type="submission" date="2018-11" db="EMBL/GenBank/DDBJ databases">
        <title>Phylogenetic determinants of toxin gene distribution in genomes of Brevibacillus laterosporus.</title>
        <authorList>
            <person name="Glare T.R."/>
            <person name="Durrant A."/>
            <person name="Berry C."/>
            <person name="Palma L."/>
            <person name="Ormskirk M."/>
            <person name="Cox M.O."/>
        </authorList>
    </citation>
    <scope>NUCLEOTIDE SEQUENCE [LARGE SCALE GENOMIC DNA]</scope>
    <source>
        <strain evidence="7 8">1821L</strain>
    </source>
</reference>
<dbReference type="EMBL" id="CP033464">
    <property type="protein sequence ID" value="QDX93475.1"/>
    <property type="molecule type" value="Genomic_DNA"/>
</dbReference>
<evidence type="ECO:0000256" key="2">
    <source>
        <dbReference type="ARBA" id="ARBA00022670"/>
    </source>
</evidence>
<dbReference type="InterPro" id="IPR038765">
    <property type="entry name" value="Papain-like_cys_pep_sf"/>
</dbReference>
<evidence type="ECO:0000256" key="4">
    <source>
        <dbReference type="ARBA" id="ARBA00022807"/>
    </source>
</evidence>
<feature type="chain" id="PRO_5021921515" evidence="5">
    <location>
        <begin position="35"/>
        <end position="187"/>
    </location>
</feature>
<keyword evidence="4" id="KW-0788">Thiol protease</keyword>
<dbReference type="GO" id="GO:0006508">
    <property type="term" value="P:proteolysis"/>
    <property type="evidence" value="ECO:0007669"/>
    <property type="project" value="UniProtKB-KW"/>
</dbReference>
<keyword evidence="2" id="KW-0645">Protease</keyword>
<keyword evidence="8" id="KW-1185">Reference proteome</keyword>
<gene>
    <name evidence="7" type="ORF">EEL30_14970</name>
</gene>
<evidence type="ECO:0000256" key="3">
    <source>
        <dbReference type="ARBA" id="ARBA00022801"/>
    </source>
</evidence>
<dbReference type="SUPFAM" id="SSF54001">
    <property type="entry name" value="Cysteine proteinases"/>
    <property type="match status" value="1"/>
</dbReference>
<proteinExistence type="inferred from homology"/>
<evidence type="ECO:0000313" key="7">
    <source>
        <dbReference type="EMBL" id="QDX93475.1"/>
    </source>
</evidence>
<dbReference type="Gene3D" id="3.90.1720.10">
    <property type="entry name" value="endopeptidase domain like (from Nostoc punctiforme)"/>
    <property type="match status" value="1"/>
</dbReference>
<dbReference type="PROSITE" id="PS51935">
    <property type="entry name" value="NLPC_P60"/>
    <property type="match status" value="1"/>
</dbReference>
<dbReference type="InterPro" id="IPR000064">
    <property type="entry name" value="NLP_P60_dom"/>
</dbReference>
<dbReference type="Pfam" id="PF00877">
    <property type="entry name" value="NLPC_P60"/>
    <property type="match status" value="1"/>
</dbReference>
<evidence type="ECO:0000256" key="1">
    <source>
        <dbReference type="ARBA" id="ARBA00007074"/>
    </source>
</evidence>
<dbReference type="Proteomes" id="UP000319432">
    <property type="component" value="Chromosome"/>
</dbReference>
<evidence type="ECO:0000259" key="6">
    <source>
        <dbReference type="PROSITE" id="PS51935"/>
    </source>
</evidence>
<dbReference type="PANTHER" id="PTHR47053">
    <property type="entry name" value="MUREIN DD-ENDOPEPTIDASE MEPH-RELATED"/>
    <property type="match status" value="1"/>
</dbReference>